<keyword evidence="1" id="KW-0808">Transferase</keyword>
<protein>
    <submittedName>
        <fullName evidence="3">Class I SAM-dependent methyltransferase</fullName>
    </submittedName>
</protein>
<dbReference type="EMBL" id="CP071090">
    <property type="protein sequence ID" value="QSQ24135.1"/>
    <property type="molecule type" value="Genomic_DNA"/>
</dbReference>
<dbReference type="Gene3D" id="3.40.50.150">
    <property type="entry name" value="Vaccinia Virus protein VP39"/>
    <property type="match status" value="1"/>
</dbReference>
<evidence type="ECO:0000259" key="2">
    <source>
        <dbReference type="Pfam" id="PF08241"/>
    </source>
</evidence>
<reference evidence="3 4" key="1">
    <citation type="submission" date="2021-02" db="EMBL/GenBank/DDBJ databases">
        <title>De Novo genome assembly of isolated myxobacteria.</title>
        <authorList>
            <person name="Stevens D.C."/>
        </authorList>
    </citation>
    <scope>NUCLEOTIDE SEQUENCE [LARGE SCALE GENOMIC DNA]</scope>
    <source>
        <strain evidence="4">SCPEA02</strain>
    </source>
</reference>
<dbReference type="GO" id="GO:0008168">
    <property type="term" value="F:methyltransferase activity"/>
    <property type="evidence" value="ECO:0007669"/>
    <property type="project" value="UniProtKB-KW"/>
</dbReference>
<dbReference type="GO" id="GO:0032259">
    <property type="term" value="P:methylation"/>
    <property type="evidence" value="ECO:0007669"/>
    <property type="project" value="UniProtKB-KW"/>
</dbReference>
<evidence type="ECO:0000313" key="3">
    <source>
        <dbReference type="EMBL" id="QSQ24135.1"/>
    </source>
</evidence>
<dbReference type="Proteomes" id="UP000662747">
    <property type="component" value="Chromosome"/>
</dbReference>
<feature type="domain" description="Methyltransferase type 11" evidence="2">
    <location>
        <begin position="58"/>
        <end position="154"/>
    </location>
</feature>
<dbReference type="PANTHER" id="PTHR44068">
    <property type="entry name" value="ZGC:194242"/>
    <property type="match status" value="1"/>
</dbReference>
<dbReference type="InterPro" id="IPR029063">
    <property type="entry name" value="SAM-dependent_MTases_sf"/>
</dbReference>
<dbReference type="CDD" id="cd02440">
    <property type="entry name" value="AdoMet_MTases"/>
    <property type="match status" value="1"/>
</dbReference>
<evidence type="ECO:0000256" key="1">
    <source>
        <dbReference type="ARBA" id="ARBA00022679"/>
    </source>
</evidence>
<name>A0ABX7NYY1_9BACT</name>
<organism evidence="3 4">
    <name type="scientific">Pyxidicoccus parkwayensis</name>
    <dbReference type="NCBI Taxonomy" id="2813578"/>
    <lineage>
        <taxon>Bacteria</taxon>
        <taxon>Pseudomonadati</taxon>
        <taxon>Myxococcota</taxon>
        <taxon>Myxococcia</taxon>
        <taxon>Myxococcales</taxon>
        <taxon>Cystobacterineae</taxon>
        <taxon>Myxococcaceae</taxon>
        <taxon>Pyxidicoccus</taxon>
    </lineage>
</organism>
<dbReference type="Pfam" id="PF08241">
    <property type="entry name" value="Methyltransf_11"/>
    <property type="match status" value="1"/>
</dbReference>
<keyword evidence="3" id="KW-0489">Methyltransferase</keyword>
<dbReference type="RefSeq" id="WP_206725701.1">
    <property type="nucleotide sequence ID" value="NZ_CP071090.1"/>
</dbReference>
<accession>A0ABX7NYY1</accession>
<sequence>MRELEKRIEAFYRFLWPFLAADDASKAFLDEAPGGRPASDFLYEIPARHGVGTGSVLVDVGCGKGKQALELAQRLGCAVIGVDPLEQNLELASERAREESLEEHVTLKQGSIGQLPLPDASVDFVWCLDMFNHVSDIDGAIVECARVLKPGGFMMNCSAVETDLLEPREAARVTHAIGINPDTLSKERLERAFHVAGLRTVEYGTTTDEGSPFQEALDDGVARDVMRFAKMLRAPSRVASQLGEDGFDILSAYYQWNIYLLIGKLTYGVWVLERVQAPQ</sequence>
<dbReference type="InterPro" id="IPR050447">
    <property type="entry name" value="Erg6_SMT_methyltransf"/>
</dbReference>
<gene>
    <name evidence="3" type="ORF">JY651_03945</name>
</gene>
<dbReference type="SUPFAM" id="SSF53335">
    <property type="entry name" value="S-adenosyl-L-methionine-dependent methyltransferases"/>
    <property type="match status" value="1"/>
</dbReference>
<dbReference type="PANTHER" id="PTHR44068:SF11">
    <property type="entry name" value="GERANYL DIPHOSPHATE 2-C-METHYLTRANSFERASE"/>
    <property type="match status" value="1"/>
</dbReference>
<dbReference type="InterPro" id="IPR013216">
    <property type="entry name" value="Methyltransf_11"/>
</dbReference>
<keyword evidence="4" id="KW-1185">Reference proteome</keyword>
<proteinExistence type="predicted"/>
<evidence type="ECO:0000313" key="4">
    <source>
        <dbReference type="Proteomes" id="UP000662747"/>
    </source>
</evidence>